<dbReference type="SMART" id="SM00283">
    <property type="entry name" value="MA"/>
    <property type="match status" value="1"/>
</dbReference>
<evidence type="ECO:0000256" key="2">
    <source>
        <dbReference type="ARBA" id="ARBA00022692"/>
    </source>
</evidence>
<protein>
    <recommendedName>
        <fullName evidence="7">Methyl-accepting transducer domain-containing protein</fullName>
    </recommendedName>
</protein>
<evidence type="ECO:0000259" key="7">
    <source>
        <dbReference type="PROSITE" id="PS50111"/>
    </source>
</evidence>
<dbReference type="PANTHER" id="PTHR32089">
    <property type="entry name" value="METHYL-ACCEPTING CHEMOTAXIS PROTEIN MCPB"/>
    <property type="match status" value="1"/>
</dbReference>
<dbReference type="InterPro" id="IPR004089">
    <property type="entry name" value="MCPsignal_dom"/>
</dbReference>
<keyword evidence="5 6" id="KW-0807">Transducer</keyword>
<dbReference type="GO" id="GO:0006935">
    <property type="term" value="P:chemotaxis"/>
    <property type="evidence" value="ECO:0007669"/>
    <property type="project" value="UniProtKB-ARBA"/>
</dbReference>
<evidence type="ECO:0000256" key="3">
    <source>
        <dbReference type="ARBA" id="ARBA00022989"/>
    </source>
</evidence>
<organism evidence="8 9">
    <name type="scientific">Alkalilimnicola ehrlichii</name>
    <dbReference type="NCBI Taxonomy" id="351052"/>
    <lineage>
        <taxon>Bacteria</taxon>
        <taxon>Pseudomonadati</taxon>
        <taxon>Pseudomonadota</taxon>
        <taxon>Gammaproteobacteria</taxon>
        <taxon>Chromatiales</taxon>
        <taxon>Ectothiorhodospiraceae</taxon>
        <taxon>Alkalilimnicola</taxon>
    </lineage>
</organism>
<dbReference type="Pfam" id="PF00015">
    <property type="entry name" value="MCPsignal"/>
    <property type="match status" value="1"/>
</dbReference>
<evidence type="ECO:0000256" key="6">
    <source>
        <dbReference type="PROSITE-ProRule" id="PRU00284"/>
    </source>
</evidence>
<dbReference type="Proteomes" id="UP000256763">
    <property type="component" value="Unassembled WGS sequence"/>
</dbReference>
<evidence type="ECO:0000313" key="8">
    <source>
        <dbReference type="EMBL" id="RFA31735.1"/>
    </source>
</evidence>
<comment type="subcellular location">
    <subcellularLocation>
        <location evidence="1">Membrane</location>
        <topology evidence="1">Multi-pass membrane protein</topology>
    </subcellularLocation>
</comment>
<dbReference type="SUPFAM" id="SSF58104">
    <property type="entry name" value="Methyl-accepting chemotaxis protein (MCP) signaling domain"/>
    <property type="match status" value="1"/>
</dbReference>
<name>A0A3E0WIP2_9GAMM</name>
<feature type="domain" description="Methyl-accepting transducer" evidence="7">
    <location>
        <begin position="1"/>
        <end position="169"/>
    </location>
</feature>
<evidence type="ECO:0000256" key="5">
    <source>
        <dbReference type="ARBA" id="ARBA00023224"/>
    </source>
</evidence>
<reference evidence="9" key="1">
    <citation type="submission" date="2017-05" db="EMBL/GenBank/DDBJ databases">
        <authorList>
            <person name="Sharma S."/>
            <person name="Sidhu C."/>
            <person name="Pinnaka A.K."/>
        </authorList>
    </citation>
    <scope>NUCLEOTIDE SEQUENCE [LARGE SCALE GENOMIC DNA]</scope>
    <source>
        <strain evidence="9">AK93</strain>
    </source>
</reference>
<evidence type="ECO:0000313" key="9">
    <source>
        <dbReference type="Proteomes" id="UP000256763"/>
    </source>
</evidence>
<dbReference type="Gene3D" id="1.10.287.950">
    <property type="entry name" value="Methyl-accepting chemotaxis protein"/>
    <property type="match status" value="1"/>
</dbReference>
<dbReference type="EMBL" id="NFZW01000041">
    <property type="protein sequence ID" value="RFA31735.1"/>
    <property type="molecule type" value="Genomic_DNA"/>
</dbReference>
<dbReference type="AlphaFoldDB" id="A0A3E0WIP2"/>
<dbReference type="GO" id="GO:0016020">
    <property type="term" value="C:membrane"/>
    <property type="evidence" value="ECO:0007669"/>
    <property type="project" value="UniProtKB-SubCell"/>
</dbReference>
<proteinExistence type="predicted"/>
<keyword evidence="3" id="KW-1133">Transmembrane helix</keyword>
<gene>
    <name evidence="8" type="ORF">CAL65_21620</name>
</gene>
<comment type="caution">
    <text evidence="8">The sequence shown here is derived from an EMBL/GenBank/DDBJ whole genome shotgun (WGS) entry which is preliminary data.</text>
</comment>
<keyword evidence="9" id="KW-1185">Reference proteome</keyword>
<sequence>MAYIRSTIGRLTTLATTVDEAVATLNQLEQDGVQINLVVDVIEEVSEHTNLLALNAAIEAARAGEHGRGFAVVADEVRSMAVRTQESTSKILHIVEKLQASTHSVATVIGNSQQEAERTVSMADDSVRALEAITAKVSTINDMNHTIAAATDQQMQVSQQIDARMRELAEISQGTADQSAKLARISQEMESLTLGLQEVAGQFKV</sequence>
<accession>A0A3E0WIP2</accession>
<dbReference type="PANTHER" id="PTHR32089:SF119">
    <property type="entry name" value="METHYL-ACCEPTING CHEMOTAXIS PROTEIN CTPL"/>
    <property type="match status" value="1"/>
</dbReference>
<keyword evidence="2" id="KW-0812">Transmembrane</keyword>
<keyword evidence="4" id="KW-0472">Membrane</keyword>
<evidence type="ECO:0000256" key="1">
    <source>
        <dbReference type="ARBA" id="ARBA00004141"/>
    </source>
</evidence>
<evidence type="ECO:0000256" key="4">
    <source>
        <dbReference type="ARBA" id="ARBA00023136"/>
    </source>
</evidence>
<dbReference type="GO" id="GO:0007165">
    <property type="term" value="P:signal transduction"/>
    <property type="evidence" value="ECO:0007669"/>
    <property type="project" value="UniProtKB-KW"/>
</dbReference>
<dbReference type="PROSITE" id="PS50111">
    <property type="entry name" value="CHEMOTAXIS_TRANSDUC_2"/>
    <property type="match status" value="1"/>
</dbReference>
<dbReference type="OrthoDB" id="2489132at2"/>